<dbReference type="KEGG" id="tva:4756431"/>
<evidence type="ECO:0000313" key="1">
    <source>
        <dbReference type="EMBL" id="EAX98631.1"/>
    </source>
</evidence>
<protein>
    <submittedName>
        <fullName evidence="1">Uncharacterized protein</fullName>
    </submittedName>
</protein>
<organism evidence="1 2">
    <name type="scientific">Trichomonas vaginalis (strain ATCC PRA-98 / G3)</name>
    <dbReference type="NCBI Taxonomy" id="412133"/>
    <lineage>
        <taxon>Eukaryota</taxon>
        <taxon>Metamonada</taxon>
        <taxon>Parabasalia</taxon>
        <taxon>Trichomonadida</taxon>
        <taxon>Trichomonadidae</taxon>
        <taxon>Trichomonas</taxon>
    </lineage>
</organism>
<dbReference type="Proteomes" id="UP000001542">
    <property type="component" value="Unassembled WGS sequence"/>
</dbReference>
<dbReference type="RefSeq" id="XP_001311561.1">
    <property type="nucleotide sequence ID" value="XM_001311560.1"/>
</dbReference>
<sequence>MVNLDSETSNAIQQLVDLNKLLLTGTEQDVQKVIDFTSEIIKLGFISIKGALKMFEAIGLAKNPRFFFALIQQISSNSLFDYENNKKILKTPH</sequence>
<dbReference type="InParanoid" id="A2F904"/>
<keyword evidence="2" id="KW-1185">Reference proteome</keyword>
<dbReference type="EMBL" id="DS113668">
    <property type="protein sequence ID" value="EAX98631.1"/>
    <property type="molecule type" value="Genomic_DNA"/>
</dbReference>
<dbReference type="AlphaFoldDB" id="A2F904"/>
<reference evidence="1" key="2">
    <citation type="journal article" date="2007" name="Science">
        <title>Draft genome sequence of the sexually transmitted pathogen Trichomonas vaginalis.</title>
        <authorList>
            <person name="Carlton J.M."/>
            <person name="Hirt R.P."/>
            <person name="Silva J.C."/>
            <person name="Delcher A.L."/>
            <person name="Schatz M."/>
            <person name="Zhao Q."/>
            <person name="Wortman J.R."/>
            <person name="Bidwell S.L."/>
            <person name="Alsmark U.C.M."/>
            <person name="Besteiro S."/>
            <person name="Sicheritz-Ponten T."/>
            <person name="Noel C.J."/>
            <person name="Dacks J.B."/>
            <person name="Foster P.G."/>
            <person name="Simillion C."/>
            <person name="Van de Peer Y."/>
            <person name="Miranda-Saavedra D."/>
            <person name="Barton G.J."/>
            <person name="Westrop G.D."/>
            <person name="Mueller S."/>
            <person name="Dessi D."/>
            <person name="Fiori P.L."/>
            <person name="Ren Q."/>
            <person name="Paulsen I."/>
            <person name="Zhang H."/>
            <person name="Bastida-Corcuera F.D."/>
            <person name="Simoes-Barbosa A."/>
            <person name="Brown M.T."/>
            <person name="Hayes R.D."/>
            <person name="Mukherjee M."/>
            <person name="Okumura C.Y."/>
            <person name="Schneider R."/>
            <person name="Smith A.J."/>
            <person name="Vanacova S."/>
            <person name="Villalvazo M."/>
            <person name="Haas B.J."/>
            <person name="Pertea M."/>
            <person name="Feldblyum T.V."/>
            <person name="Utterback T.R."/>
            <person name="Shu C.L."/>
            <person name="Osoegawa K."/>
            <person name="de Jong P.J."/>
            <person name="Hrdy I."/>
            <person name="Horvathova L."/>
            <person name="Zubacova Z."/>
            <person name="Dolezal P."/>
            <person name="Malik S.B."/>
            <person name="Logsdon J.M. Jr."/>
            <person name="Henze K."/>
            <person name="Gupta A."/>
            <person name="Wang C.C."/>
            <person name="Dunne R.L."/>
            <person name="Upcroft J.A."/>
            <person name="Upcroft P."/>
            <person name="White O."/>
            <person name="Salzberg S.L."/>
            <person name="Tang P."/>
            <person name="Chiu C.-H."/>
            <person name="Lee Y.-S."/>
            <person name="Embley T.M."/>
            <person name="Coombs G.H."/>
            <person name="Mottram J.C."/>
            <person name="Tachezy J."/>
            <person name="Fraser-Liggett C.M."/>
            <person name="Johnson P.J."/>
        </authorList>
    </citation>
    <scope>NUCLEOTIDE SEQUENCE [LARGE SCALE GENOMIC DNA]</scope>
    <source>
        <strain evidence="1">G3</strain>
    </source>
</reference>
<proteinExistence type="predicted"/>
<gene>
    <name evidence="1" type="ORF">TVAG_339480</name>
</gene>
<name>A2F904_TRIV3</name>
<evidence type="ECO:0000313" key="2">
    <source>
        <dbReference type="Proteomes" id="UP000001542"/>
    </source>
</evidence>
<dbReference type="VEuPathDB" id="TrichDB:TVAG_339480"/>
<reference evidence="1" key="1">
    <citation type="submission" date="2006-10" db="EMBL/GenBank/DDBJ databases">
        <authorList>
            <person name="Amadeo P."/>
            <person name="Zhao Q."/>
            <person name="Wortman J."/>
            <person name="Fraser-Liggett C."/>
            <person name="Carlton J."/>
        </authorList>
    </citation>
    <scope>NUCLEOTIDE SEQUENCE</scope>
    <source>
        <strain evidence="1">G3</strain>
    </source>
</reference>
<accession>A2F904</accession>
<dbReference type="VEuPathDB" id="TrichDB:TVAGG3_0764400"/>